<name>A0A0G3I7V2_LIBAF</name>
<dbReference type="PATRIC" id="fig|1277257.4.peg.1119"/>
<dbReference type="InterPro" id="IPR036615">
    <property type="entry name" value="Mur_ligase_C_dom_sf"/>
</dbReference>
<comment type="subcellular location">
    <subcellularLocation>
        <location evidence="1 9">Cytoplasm</location>
    </subcellularLocation>
</comment>
<keyword evidence="9" id="KW-0133">Cell shape</keyword>
<evidence type="ECO:0000256" key="1">
    <source>
        <dbReference type="ARBA" id="ARBA00004496"/>
    </source>
</evidence>
<dbReference type="SUPFAM" id="SSF51984">
    <property type="entry name" value="MurCD N-terminal domain"/>
    <property type="match status" value="1"/>
</dbReference>
<dbReference type="AlphaFoldDB" id="A0A0G3I7V2"/>
<evidence type="ECO:0000259" key="11">
    <source>
        <dbReference type="Pfam" id="PF07991"/>
    </source>
</evidence>
<feature type="binding site" evidence="9">
    <location>
        <begin position="120"/>
        <end position="126"/>
    </location>
    <ligand>
        <name>ATP</name>
        <dbReference type="ChEBI" id="CHEBI:30616"/>
    </ligand>
</feature>
<dbReference type="Proteomes" id="UP000035503">
    <property type="component" value="Chromosome"/>
</dbReference>
<feature type="chain" id="PRO_5002555434" description="UDP-N-acetylmuramoylalanine--D-glutamate ligase" evidence="10">
    <location>
        <begin position="25"/>
        <end position="468"/>
    </location>
</feature>
<dbReference type="InterPro" id="IPR013116">
    <property type="entry name" value="KARI_N"/>
</dbReference>
<keyword evidence="8 9" id="KW-0131">Cell cycle</keyword>
<dbReference type="Pfam" id="PF07991">
    <property type="entry name" value="KARI_N"/>
    <property type="match status" value="1"/>
</dbReference>
<dbReference type="PANTHER" id="PTHR43692:SF1">
    <property type="entry name" value="UDP-N-ACETYLMURAMOYLALANINE--D-GLUTAMATE LIGASE"/>
    <property type="match status" value="1"/>
</dbReference>
<evidence type="ECO:0000256" key="10">
    <source>
        <dbReference type="SAM" id="SignalP"/>
    </source>
</evidence>
<organism evidence="13 14">
    <name type="scientific">Candidatus Liberibacter africanus PTSAPSY</name>
    <dbReference type="NCBI Taxonomy" id="1277257"/>
    <lineage>
        <taxon>Bacteria</taxon>
        <taxon>Pseudomonadati</taxon>
        <taxon>Pseudomonadota</taxon>
        <taxon>Alphaproteobacteria</taxon>
        <taxon>Hyphomicrobiales</taxon>
        <taxon>Rhizobiaceae</taxon>
        <taxon>Liberibacter</taxon>
    </lineage>
</organism>
<accession>A0A0G3I7V2</accession>
<keyword evidence="7 9" id="KW-0067">ATP-binding</keyword>
<dbReference type="GO" id="GO:0051301">
    <property type="term" value="P:cell division"/>
    <property type="evidence" value="ECO:0007669"/>
    <property type="project" value="UniProtKB-KW"/>
</dbReference>
<comment type="catalytic activity">
    <reaction evidence="9">
        <text>UDP-N-acetyl-alpha-D-muramoyl-L-alanine + D-glutamate + ATP = UDP-N-acetyl-alpha-D-muramoyl-L-alanyl-D-glutamate + ADP + phosphate + H(+)</text>
        <dbReference type="Rhea" id="RHEA:16429"/>
        <dbReference type="ChEBI" id="CHEBI:15378"/>
        <dbReference type="ChEBI" id="CHEBI:29986"/>
        <dbReference type="ChEBI" id="CHEBI:30616"/>
        <dbReference type="ChEBI" id="CHEBI:43474"/>
        <dbReference type="ChEBI" id="CHEBI:83898"/>
        <dbReference type="ChEBI" id="CHEBI:83900"/>
        <dbReference type="ChEBI" id="CHEBI:456216"/>
        <dbReference type="EC" id="6.3.2.9"/>
    </reaction>
</comment>
<dbReference type="GO" id="GO:0071555">
    <property type="term" value="P:cell wall organization"/>
    <property type="evidence" value="ECO:0007669"/>
    <property type="project" value="UniProtKB-KW"/>
</dbReference>
<dbReference type="InterPro" id="IPR013221">
    <property type="entry name" value="Mur_ligase_cen"/>
</dbReference>
<feature type="signal peptide" evidence="10">
    <location>
        <begin position="1"/>
        <end position="24"/>
    </location>
</feature>
<dbReference type="GO" id="GO:0009252">
    <property type="term" value="P:peptidoglycan biosynthetic process"/>
    <property type="evidence" value="ECO:0007669"/>
    <property type="project" value="UniProtKB-UniRule"/>
</dbReference>
<sequence>MKLRSFKNHSIAIFGLGSSGLSVANSLNNSGAHVIAWDDHPVAVKKAQDMGIKVVDFRTISWSNINYLVLSPGIALTGENAHWCVTLANQFNVEIIGDIELFVRERRFSLQQSLFIAVTGTNGKSSTVALIAHILQNNGYDVQLGGNIGLPILNLEYFVPNRFYVIECSSYQIELAPTIDPSIGVLLNISPDHLDRHHSLDNYVRIKEKIVKMSKHAIICTQDDQCKKIASDVNCCEHSISRISSKLMPLDSDLYIDEYSLKCSSTSKIIFDFSREIKKHNIQNLAASATVCMRLGLKNDDIKRALSSFDGLTHRLQTIAQLGDVIFINDSKATNLHSVVNAISNEKRAIYWIAGGVSKSEDFSILFPLLSKIAKAYFIGDSSMLFSHHLGCKIHSTISNTLDQALKSAIRDAENTQLSSVILFSPGCASFDQYTDFRERGFSFMSLVSEIKDIEMFVDIEKERQSPW</sequence>
<dbReference type="SUPFAM" id="SSF53623">
    <property type="entry name" value="MurD-like peptide ligases, catalytic domain"/>
    <property type="match status" value="1"/>
</dbReference>
<dbReference type="HAMAP" id="MF_00639">
    <property type="entry name" value="MurD"/>
    <property type="match status" value="1"/>
</dbReference>
<dbReference type="KEGG" id="lau:G293_05135"/>
<dbReference type="PANTHER" id="PTHR43692">
    <property type="entry name" value="UDP-N-ACETYLMURAMOYLALANINE--D-GLUTAMATE LIGASE"/>
    <property type="match status" value="1"/>
</dbReference>
<dbReference type="GO" id="GO:0008764">
    <property type="term" value="F:UDP-N-acetylmuramoylalanine-D-glutamate ligase activity"/>
    <property type="evidence" value="ECO:0007669"/>
    <property type="project" value="UniProtKB-UniRule"/>
</dbReference>
<dbReference type="SUPFAM" id="SSF53244">
    <property type="entry name" value="MurD-like peptide ligases, peptide-binding domain"/>
    <property type="match status" value="1"/>
</dbReference>
<dbReference type="InterPro" id="IPR005762">
    <property type="entry name" value="MurD"/>
</dbReference>
<dbReference type="OrthoDB" id="9809796at2"/>
<dbReference type="GO" id="GO:0005737">
    <property type="term" value="C:cytoplasm"/>
    <property type="evidence" value="ECO:0007669"/>
    <property type="project" value="UniProtKB-SubCell"/>
</dbReference>
<gene>
    <name evidence="9" type="primary">murD</name>
    <name evidence="13" type="ORF">G293_05135</name>
</gene>
<evidence type="ECO:0000256" key="3">
    <source>
        <dbReference type="ARBA" id="ARBA00022490"/>
    </source>
</evidence>
<dbReference type="NCBIfam" id="TIGR01087">
    <property type="entry name" value="murD"/>
    <property type="match status" value="1"/>
</dbReference>
<proteinExistence type="inferred from homology"/>
<keyword evidence="4 9" id="KW-0436">Ligase</keyword>
<evidence type="ECO:0000256" key="5">
    <source>
        <dbReference type="ARBA" id="ARBA00022618"/>
    </source>
</evidence>
<dbReference type="Pfam" id="PF08245">
    <property type="entry name" value="Mur_ligase_M"/>
    <property type="match status" value="1"/>
</dbReference>
<keyword evidence="5 9" id="KW-0132">Cell division</keyword>
<keyword evidence="9" id="KW-0961">Cell wall biogenesis/degradation</keyword>
<dbReference type="EMBL" id="CP004021">
    <property type="protein sequence ID" value="AKK20638.1"/>
    <property type="molecule type" value="Genomic_DNA"/>
</dbReference>
<evidence type="ECO:0000256" key="6">
    <source>
        <dbReference type="ARBA" id="ARBA00022741"/>
    </source>
</evidence>
<dbReference type="GO" id="GO:0008360">
    <property type="term" value="P:regulation of cell shape"/>
    <property type="evidence" value="ECO:0007669"/>
    <property type="project" value="UniProtKB-KW"/>
</dbReference>
<reference evidence="13 14" key="1">
    <citation type="journal article" date="2015" name="Genome Announc.">
        <title>Complete Genome Sequence of 'Candidatus Liberibacter africanus,' a Bacterium Associated with Citrus Huanglongbing.</title>
        <authorList>
            <person name="Lin H."/>
            <person name="Pietersen G."/>
            <person name="Han C."/>
            <person name="Read D.A."/>
            <person name="Lou B."/>
            <person name="Gupta G."/>
            <person name="Civerolo E.L."/>
        </authorList>
    </citation>
    <scope>NUCLEOTIDE SEQUENCE [LARGE SCALE GENOMIC DNA]</scope>
    <source>
        <strain evidence="13 14">PTSAPSY</strain>
    </source>
</reference>
<dbReference type="PROSITE" id="PS01011">
    <property type="entry name" value="FOLYLPOLYGLU_SYNT_1"/>
    <property type="match status" value="1"/>
</dbReference>
<dbReference type="GO" id="GO:0004326">
    <property type="term" value="F:tetrahydrofolylpolyglutamate synthase activity"/>
    <property type="evidence" value="ECO:0007669"/>
    <property type="project" value="InterPro"/>
</dbReference>
<keyword evidence="14" id="KW-1185">Reference proteome</keyword>
<evidence type="ECO:0000313" key="13">
    <source>
        <dbReference type="EMBL" id="AKK20638.1"/>
    </source>
</evidence>
<comment type="pathway">
    <text evidence="2 9">Cell wall biogenesis; peptidoglycan biosynthesis.</text>
</comment>
<evidence type="ECO:0000256" key="7">
    <source>
        <dbReference type="ARBA" id="ARBA00022840"/>
    </source>
</evidence>
<dbReference type="RefSeq" id="WP_047264588.1">
    <property type="nucleotide sequence ID" value="NZ_CP004021.1"/>
</dbReference>
<evidence type="ECO:0000256" key="2">
    <source>
        <dbReference type="ARBA" id="ARBA00004752"/>
    </source>
</evidence>
<feature type="domain" description="KARI N-terminal Rossmann" evidence="11">
    <location>
        <begin position="6"/>
        <end position="59"/>
    </location>
</feature>
<keyword evidence="9" id="KW-0573">Peptidoglycan synthesis</keyword>
<comment type="similarity">
    <text evidence="9">Belongs to the MurCDEF family.</text>
</comment>
<feature type="domain" description="Mur ligase central" evidence="12">
    <location>
        <begin position="118"/>
        <end position="291"/>
    </location>
</feature>
<comment type="function">
    <text evidence="9">Cell wall formation. Catalyzes the addition of glutamate to the nucleotide precursor UDP-N-acetylmuramoyl-L-alanine (UMA).</text>
</comment>
<dbReference type="UniPathway" id="UPA00219"/>
<evidence type="ECO:0000256" key="4">
    <source>
        <dbReference type="ARBA" id="ARBA00022598"/>
    </source>
</evidence>
<dbReference type="Gene3D" id="3.40.50.720">
    <property type="entry name" value="NAD(P)-binding Rossmann-like Domain"/>
    <property type="match status" value="1"/>
</dbReference>
<protein>
    <recommendedName>
        <fullName evidence="9">UDP-N-acetylmuramoylalanine--D-glutamate ligase</fullName>
        <ecNumber evidence="9">6.3.2.9</ecNumber>
    </recommendedName>
    <alternativeName>
        <fullName evidence="9">D-glutamic acid-adding enzyme</fullName>
    </alternativeName>
    <alternativeName>
        <fullName evidence="9">UDP-N-acetylmuramoyl-L-alanyl-D-glutamate synthetase</fullName>
    </alternativeName>
</protein>
<dbReference type="InterPro" id="IPR036565">
    <property type="entry name" value="Mur-like_cat_sf"/>
</dbReference>
<evidence type="ECO:0000256" key="8">
    <source>
        <dbReference type="ARBA" id="ARBA00023306"/>
    </source>
</evidence>
<dbReference type="Gene3D" id="3.40.1190.10">
    <property type="entry name" value="Mur-like, catalytic domain"/>
    <property type="match status" value="1"/>
</dbReference>
<keyword evidence="10" id="KW-0732">Signal</keyword>
<dbReference type="InterPro" id="IPR018109">
    <property type="entry name" value="Folylpolyglutamate_synth_CS"/>
</dbReference>
<dbReference type="GO" id="GO:0005524">
    <property type="term" value="F:ATP binding"/>
    <property type="evidence" value="ECO:0007669"/>
    <property type="project" value="UniProtKB-UniRule"/>
</dbReference>
<dbReference type="Gene3D" id="3.90.190.20">
    <property type="entry name" value="Mur ligase, C-terminal domain"/>
    <property type="match status" value="1"/>
</dbReference>
<dbReference type="STRING" id="1277257.G293_05135"/>
<dbReference type="EC" id="6.3.2.9" evidence="9"/>
<keyword evidence="3 9" id="KW-0963">Cytoplasm</keyword>
<evidence type="ECO:0000313" key="14">
    <source>
        <dbReference type="Proteomes" id="UP000035503"/>
    </source>
</evidence>
<keyword evidence="6 9" id="KW-0547">Nucleotide-binding</keyword>
<evidence type="ECO:0000256" key="9">
    <source>
        <dbReference type="HAMAP-Rule" id="MF_00639"/>
    </source>
</evidence>
<evidence type="ECO:0000259" key="12">
    <source>
        <dbReference type="Pfam" id="PF08245"/>
    </source>
</evidence>